<dbReference type="RefSeq" id="WP_340522330.1">
    <property type="nucleotide sequence ID" value="NZ_JBBLXS010000046.1"/>
</dbReference>
<keyword evidence="3" id="KW-1185">Reference proteome</keyword>
<dbReference type="Proteomes" id="UP001384579">
    <property type="component" value="Unassembled WGS sequence"/>
</dbReference>
<gene>
    <name evidence="2" type="ORF">WMG39_05700</name>
</gene>
<proteinExistence type="predicted"/>
<reference evidence="2 3" key="1">
    <citation type="journal article" date="2020" name="Harmful Algae">
        <title>Molecular and morphological characterization of a novel dihydroanatoxin-a producing Microcoleus species (cyanobacteria) from the Russian River, California, USA.</title>
        <authorList>
            <person name="Conklin K.Y."/>
            <person name="Stancheva R."/>
            <person name="Otten T.G."/>
            <person name="Fadness R."/>
            <person name="Boyer G.L."/>
            <person name="Read B."/>
            <person name="Zhang X."/>
            <person name="Sheath R.G."/>
        </authorList>
    </citation>
    <scope>NUCLEOTIDE SEQUENCE [LARGE SCALE GENOMIC DNA]</scope>
    <source>
        <strain evidence="2 3">PTRS2</strain>
    </source>
</reference>
<evidence type="ECO:0000313" key="2">
    <source>
        <dbReference type="EMBL" id="MEK0184344.1"/>
    </source>
</evidence>
<sequence>MKKTQYVQTGTENAPQTPQPLLQFYGATLFSRHHCDRGIAPAVPKKWLCVFLVGYMFPVVVVKQAFCWFLAIFLGEIAGDAGGSADCLQAFEEISALPESVRQWWTFCTAPWVGKFQPQGAVRRRFHLRSHNLPAIAPQFPLLTSLPLG</sequence>
<keyword evidence="1" id="KW-0472">Membrane</keyword>
<keyword evidence="1" id="KW-1133">Transmembrane helix</keyword>
<name>A0ABU8YIZ5_9CYAN</name>
<keyword evidence="1" id="KW-0812">Transmembrane</keyword>
<feature type="transmembrane region" description="Helical" evidence="1">
    <location>
        <begin position="47"/>
        <end position="74"/>
    </location>
</feature>
<protein>
    <submittedName>
        <fullName evidence="2">Uncharacterized protein</fullName>
    </submittedName>
</protein>
<evidence type="ECO:0000313" key="3">
    <source>
        <dbReference type="Proteomes" id="UP001384579"/>
    </source>
</evidence>
<accession>A0ABU8YIZ5</accession>
<comment type="caution">
    <text evidence="2">The sequence shown here is derived from an EMBL/GenBank/DDBJ whole genome shotgun (WGS) entry which is preliminary data.</text>
</comment>
<evidence type="ECO:0000256" key="1">
    <source>
        <dbReference type="SAM" id="Phobius"/>
    </source>
</evidence>
<dbReference type="EMBL" id="JBBLXS010000046">
    <property type="protein sequence ID" value="MEK0184344.1"/>
    <property type="molecule type" value="Genomic_DNA"/>
</dbReference>
<organism evidence="2 3">
    <name type="scientific">Microcoleus anatoxicus PTRS2</name>
    <dbReference type="NCBI Taxonomy" id="2705321"/>
    <lineage>
        <taxon>Bacteria</taxon>
        <taxon>Bacillati</taxon>
        <taxon>Cyanobacteriota</taxon>
        <taxon>Cyanophyceae</taxon>
        <taxon>Oscillatoriophycideae</taxon>
        <taxon>Oscillatoriales</taxon>
        <taxon>Microcoleaceae</taxon>
        <taxon>Microcoleus</taxon>
        <taxon>Microcoleus anatoxicus</taxon>
    </lineage>
</organism>